<dbReference type="Pfam" id="PF02586">
    <property type="entry name" value="SRAP"/>
    <property type="match status" value="1"/>
</dbReference>
<gene>
    <name evidence="10" type="primary">yedK</name>
    <name evidence="9" type="ORF">ElP_73650</name>
    <name evidence="10" type="ORF">ElP_74540</name>
</gene>
<geneLocation type="plasmid" evidence="11">
    <name>pelp_2</name>
</geneLocation>
<keyword evidence="4 8" id="KW-0378">Hydrolase</keyword>
<geneLocation type="plasmid" evidence="10">
    <name>pElP_3</name>
</geneLocation>
<dbReference type="PANTHER" id="PTHR13604">
    <property type="entry name" value="DC12-RELATED"/>
    <property type="match status" value="1"/>
</dbReference>
<keyword evidence="6" id="KW-0238">DNA-binding</keyword>
<dbReference type="InterPro" id="IPR036590">
    <property type="entry name" value="SRAP-like"/>
</dbReference>
<dbReference type="InterPro" id="IPR003738">
    <property type="entry name" value="SRAP"/>
</dbReference>
<dbReference type="SUPFAM" id="SSF143081">
    <property type="entry name" value="BB1717-like"/>
    <property type="match status" value="1"/>
</dbReference>
<evidence type="ECO:0000313" key="9">
    <source>
        <dbReference type="EMBL" id="QDV39398.1"/>
    </source>
</evidence>
<dbReference type="EMBL" id="CP036429">
    <property type="protein sequence ID" value="QDV39487.1"/>
    <property type="molecule type" value="Genomic_DNA"/>
</dbReference>
<keyword evidence="7" id="KW-0456">Lyase</keyword>
<evidence type="ECO:0000256" key="8">
    <source>
        <dbReference type="RuleBase" id="RU364100"/>
    </source>
</evidence>
<keyword evidence="2 8" id="KW-0645">Protease</keyword>
<evidence type="ECO:0000313" key="10">
    <source>
        <dbReference type="EMBL" id="QDV39487.1"/>
    </source>
</evidence>
<sequence length="150" mass="16654">MINARAETVAGKPAFRSAFKHRRCLVPASGFFEWRAEGRTKTPHYFRREDDEPFAFAGLWERWSKGPAPVESVAIITTEPNDLVAPVHDRMPAILRPEDYAQRLDPEEQASDLHALLAPFPAGLMAAHPVGTLVGSPRVDRPECIEPVAS</sequence>
<keyword evidence="3" id="KW-0227">DNA damage</keyword>
<evidence type="ECO:0000256" key="6">
    <source>
        <dbReference type="ARBA" id="ARBA00023125"/>
    </source>
</evidence>
<dbReference type="GO" id="GO:0003697">
    <property type="term" value="F:single-stranded DNA binding"/>
    <property type="evidence" value="ECO:0007669"/>
    <property type="project" value="InterPro"/>
</dbReference>
<dbReference type="GO" id="GO:0016829">
    <property type="term" value="F:lyase activity"/>
    <property type="evidence" value="ECO:0007669"/>
    <property type="project" value="UniProtKB-KW"/>
</dbReference>
<dbReference type="GO" id="GO:0006508">
    <property type="term" value="P:proteolysis"/>
    <property type="evidence" value="ECO:0007669"/>
    <property type="project" value="UniProtKB-KW"/>
</dbReference>
<evidence type="ECO:0000256" key="2">
    <source>
        <dbReference type="ARBA" id="ARBA00022670"/>
    </source>
</evidence>
<proteinExistence type="inferred from homology"/>
<keyword evidence="11" id="KW-1185">Reference proteome</keyword>
<evidence type="ECO:0000256" key="5">
    <source>
        <dbReference type="ARBA" id="ARBA00023124"/>
    </source>
</evidence>
<evidence type="ECO:0000313" key="11">
    <source>
        <dbReference type="Proteomes" id="UP000317835"/>
    </source>
</evidence>
<reference evidence="10 11" key="1">
    <citation type="submission" date="2019-02" db="EMBL/GenBank/DDBJ databases">
        <title>Deep-cultivation of Planctomycetes and their phenomic and genomic characterization uncovers novel biology.</title>
        <authorList>
            <person name="Wiegand S."/>
            <person name="Jogler M."/>
            <person name="Boedeker C."/>
            <person name="Pinto D."/>
            <person name="Vollmers J."/>
            <person name="Rivas-Marin E."/>
            <person name="Kohn T."/>
            <person name="Peeters S.H."/>
            <person name="Heuer A."/>
            <person name="Rast P."/>
            <person name="Oberbeckmann S."/>
            <person name="Bunk B."/>
            <person name="Jeske O."/>
            <person name="Meyerdierks A."/>
            <person name="Storesund J.E."/>
            <person name="Kallscheuer N."/>
            <person name="Luecker S."/>
            <person name="Lage O.M."/>
            <person name="Pohl T."/>
            <person name="Merkel B.J."/>
            <person name="Hornburger P."/>
            <person name="Mueller R.-W."/>
            <person name="Bruemmer F."/>
            <person name="Labrenz M."/>
            <person name="Spormann A.M."/>
            <person name="Op den Camp H."/>
            <person name="Overmann J."/>
            <person name="Amann R."/>
            <person name="Jetten M.S.M."/>
            <person name="Mascher T."/>
            <person name="Medema M.H."/>
            <person name="Devos D.P."/>
            <person name="Kaster A.-K."/>
            <person name="Ovreas L."/>
            <person name="Rohde M."/>
            <person name="Galperin M.Y."/>
            <person name="Jogler C."/>
        </authorList>
    </citation>
    <scope>NUCLEOTIDE SEQUENCE [LARGE SCALE GENOMIC DNA]</scope>
    <source>
        <strain evidence="10 11">ElP</strain>
        <plasmid evidence="9">pElP_2</plasmid>
        <plasmid evidence="11">pelp_2</plasmid>
        <plasmid evidence="11">pelp_3</plasmid>
        <plasmid evidence="10">pElP_3</plasmid>
    </source>
</reference>
<evidence type="ECO:0000256" key="3">
    <source>
        <dbReference type="ARBA" id="ARBA00022763"/>
    </source>
</evidence>
<dbReference type="PANTHER" id="PTHR13604:SF0">
    <property type="entry name" value="ABASIC SITE PROCESSING PROTEIN HMCES"/>
    <property type="match status" value="1"/>
</dbReference>
<dbReference type="EMBL" id="CP036428">
    <property type="protein sequence ID" value="QDV39398.1"/>
    <property type="molecule type" value="Genomic_DNA"/>
</dbReference>
<geneLocation type="plasmid" evidence="9">
    <name>pElP_2</name>
</geneLocation>
<dbReference type="EC" id="3.4.-.-" evidence="8"/>
<keyword evidence="5" id="KW-0190">Covalent protein-DNA linkage</keyword>
<name>A0A518HF62_9BACT</name>
<evidence type="ECO:0000256" key="1">
    <source>
        <dbReference type="ARBA" id="ARBA00008136"/>
    </source>
</evidence>
<accession>A0A518HF62</accession>
<evidence type="ECO:0000256" key="4">
    <source>
        <dbReference type="ARBA" id="ARBA00022801"/>
    </source>
</evidence>
<dbReference type="KEGG" id="tpla:ElP_74540"/>
<keyword evidence="10" id="KW-0614">Plasmid</keyword>
<dbReference type="Proteomes" id="UP000317835">
    <property type="component" value="Plasmid pElP_2"/>
</dbReference>
<organism evidence="10 11">
    <name type="scientific">Tautonia plasticadhaerens</name>
    <dbReference type="NCBI Taxonomy" id="2527974"/>
    <lineage>
        <taxon>Bacteria</taxon>
        <taxon>Pseudomonadati</taxon>
        <taxon>Planctomycetota</taxon>
        <taxon>Planctomycetia</taxon>
        <taxon>Isosphaerales</taxon>
        <taxon>Isosphaeraceae</taxon>
        <taxon>Tautonia</taxon>
    </lineage>
</organism>
<dbReference type="GO" id="GO:0008233">
    <property type="term" value="F:peptidase activity"/>
    <property type="evidence" value="ECO:0007669"/>
    <property type="project" value="UniProtKB-KW"/>
</dbReference>
<dbReference type="AlphaFoldDB" id="A0A518HF62"/>
<dbReference type="Proteomes" id="UP000317835">
    <property type="component" value="Plasmid pElP_3"/>
</dbReference>
<geneLocation type="plasmid" evidence="11">
    <name>pelp_3</name>
</geneLocation>
<protein>
    <recommendedName>
        <fullName evidence="8">Abasic site processing protein</fullName>
        <ecNumber evidence="8">3.4.-.-</ecNumber>
    </recommendedName>
</protein>
<dbReference type="Gene3D" id="3.90.1680.10">
    <property type="entry name" value="SOS response associated peptidase-like"/>
    <property type="match status" value="1"/>
</dbReference>
<dbReference type="KEGG" id="tpla:ElP_73650"/>
<evidence type="ECO:0000256" key="7">
    <source>
        <dbReference type="ARBA" id="ARBA00023239"/>
    </source>
</evidence>
<comment type="similarity">
    <text evidence="1 8">Belongs to the SOS response-associated peptidase family.</text>
</comment>
<dbReference type="GO" id="GO:0106300">
    <property type="term" value="P:protein-DNA covalent cross-linking repair"/>
    <property type="evidence" value="ECO:0007669"/>
    <property type="project" value="InterPro"/>
</dbReference>